<keyword evidence="1" id="KW-0143">Chaperone</keyword>
<dbReference type="Pfam" id="PF01025">
    <property type="entry name" value="GrpE"/>
    <property type="match status" value="1"/>
</dbReference>
<accession>A0A365GYA9</accession>
<proteinExistence type="predicted"/>
<organism evidence="2 3">
    <name type="scientific">Actinomadura craniellae</name>
    <dbReference type="NCBI Taxonomy" id="2231787"/>
    <lineage>
        <taxon>Bacteria</taxon>
        <taxon>Bacillati</taxon>
        <taxon>Actinomycetota</taxon>
        <taxon>Actinomycetes</taxon>
        <taxon>Streptosporangiales</taxon>
        <taxon>Thermomonosporaceae</taxon>
        <taxon>Actinomadura</taxon>
    </lineage>
</organism>
<dbReference type="EMBL" id="QLYX01000017">
    <property type="protein sequence ID" value="RAY11748.1"/>
    <property type="molecule type" value="Genomic_DNA"/>
</dbReference>
<protein>
    <submittedName>
        <fullName evidence="2">Nucleotide exchange factor GrpE</fullName>
    </submittedName>
</protein>
<dbReference type="GO" id="GO:0042803">
    <property type="term" value="F:protein homodimerization activity"/>
    <property type="evidence" value="ECO:0007669"/>
    <property type="project" value="InterPro"/>
</dbReference>
<dbReference type="InterPro" id="IPR009012">
    <property type="entry name" value="GrpE_head"/>
</dbReference>
<comment type="caution">
    <text evidence="2">The sequence shown here is derived from an EMBL/GenBank/DDBJ whole genome shotgun (WGS) entry which is preliminary data.</text>
</comment>
<dbReference type="InterPro" id="IPR000740">
    <property type="entry name" value="GrpE"/>
</dbReference>
<evidence type="ECO:0000313" key="3">
    <source>
        <dbReference type="Proteomes" id="UP000251891"/>
    </source>
</evidence>
<evidence type="ECO:0000256" key="1">
    <source>
        <dbReference type="ARBA" id="ARBA00023186"/>
    </source>
</evidence>
<dbReference type="OrthoDB" id="3207947at2"/>
<dbReference type="AlphaFoldDB" id="A0A365GYA9"/>
<dbReference type="GO" id="GO:0006457">
    <property type="term" value="P:protein folding"/>
    <property type="evidence" value="ECO:0007669"/>
    <property type="project" value="InterPro"/>
</dbReference>
<sequence length="192" mass="21112">MHVSSAEELPADKGSHIGELAEIRAALAALTATVERDNERAAHREAIIDRLHEEVQALRRGELQVMYEPVRSALFRLHDMLRREATRWNGPERPDPALVAPLLAAVTDEIAEALARTGIDRFEVTEGDHYDATRHRPVSTRPVTDPACHDTVLTAGSDGFERGGQVVRKAEVVIGRLHADTTSTAPQPDEAH</sequence>
<dbReference type="Proteomes" id="UP000251891">
    <property type="component" value="Unassembled WGS sequence"/>
</dbReference>
<dbReference type="GO" id="GO:0051087">
    <property type="term" value="F:protein-folding chaperone binding"/>
    <property type="evidence" value="ECO:0007669"/>
    <property type="project" value="InterPro"/>
</dbReference>
<dbReference type="Gene3D" id="2.30.22.10">
    <property type="entry name" value="Head domain of nucleotide exchange factor GrpE"/>
    <property type="match status" value="1"/>
</dbReference>
<dbReference type="GO" id="GO:0000774">
    <property type="term" value="F:adenyl-nucleotide exchange factor activity"/>
    <property type="evidence" value="ECO:0007669"/>
    <property type="project" value="InterPro"/>
</dbReference>
<reference evidence="2 3" key="1">
    <citation type="submission" date="2018-06" db="EMBL/GenBank/DDBJ databases">
        <title>Actinomadura craniellae sp. nov. isolated from marine sponge Craniella sp.</title>
        <authorList>
            <person name="Li L."/>
            <person name="Xu Q.H."/>
            <person name="Lin H.W."/>
            <person name="Lu Y.H."/>
        </authorList>
    </citation>
    <scope>NUCLEOTIDE SEQUENCE [LARGE SCALE GENOMIC DNA]</scope>
    <source>
        <strain evidence="2 3">LHW63021</strain>
    </source>
</reference>
<name>A0A365GYA9_9ACTN</name>
<gene>
    <name evidence="2" type="primary">grpE</name>
    <name evidence="2" type="ORF">DPM19_29500</name>
</gene>
<evidence type="ECO:0000313" key="2">
    <source>
        <dbReference type="EMBL" id="RAY11748.1"/>
    </source>
</evidence>
<keyword evidence="3" id="KW-1185">Reference proteome</keyword>